<evidence type="ECO:0000313" key="2">
    <source>
        <dbReference type="Proteomes" id="UP000829398"/>
    </source>
</evidence>
<keyword evidence="2" id="KW-1185">Reference proteome</keyword>
<evidence type="ECO:0000313" key="1">
    <source>
        <dbReference type="EMBL" id="KAH9767486.1"/>
    </source>
</evidence>
<proteinExistence type="predicted"/>
<organism evidence="1 2">
    <name type="scientific">Citrus sinensis</name>
    <name type="common">Sweet orange</name>
    <name type="synonym">Citrus aurantium var. sinensis</name>
    <dbReference type="NCBI Taxonomy" id="2711"/>
    <lineage>
        <taxon>Eukaryota</taxon>
        <taxon>Viridiplantae</taxon>
        <taxon>Streptophyta</taxon>
        <taxon>Embryophyta</taxon>
        <taxon>Tracheophyta</taxon>
        <taxon>Spermatophyta</taxon>
        <taxon>Magnoliopsida</taxon>
        <taxon>eudicotyledons</taxon>
        <taxon>Gunneridae</taxon>
        <taxon>Pentapetalae</taxon>
        <taxon>rosids</taxon>
        <taxon>malvids</taxon>
        <taxon>Sapindales</taxon>
        <taxon>Rutaceae</taxon>
        <taxon>Aurantioideae</taxon>
        <taxon>Citrus</taxon>
    </lineage>
</organism>
<reference evidence="2" key="1">
    <citation type="journal article" date="2023" name="Hortic. Res.">
        <title>A chromosome-level phased genome enabling allele-level studies in sweet orange: a case study on citrus Huanglongbing tolerance.</title>
        <authorList>
            <person name="Wu B."/>
            <person name="Yu Q."/>
            <person name="Deng Z."/>
            <person name="Duan Y."/>
            <person name="Luo F."/>
            <person name="Gmitter F. Jr."/>
        </authorList>
    </citation>
    <scope>NUCLEOTIDE SEQUENCE [LARGE SCALE GENOMIC DNA]</scope>
    <source>
        <strain evidence="2">cv. Valencia</strain>
    </source>
</reference>
<protein>
    <submittedName>
        <fullName evidence="1">Protein DETOXIFICATION 53</fullName>
    </submittedName>
</protein>
<dbReference type="Proteomes" id="UP000829398">
    <property type="component" value="Chromosome 4"/>
</dbReference>
<gene>
    <name evidence="1" type="ORF">KPL71_011298</name>
</gene>
<sequence length="499" mass="53866">MCASVFILLLLRPRIAAKLTKKRYASTKQKTKIQSSTSLSFSVAEELNSVRKIACPVAITGLLFQFKSIISMLFLGHLGDIELAGGSLSLGIANITGYSVLKGLAMGMEPICSQAYGAKKGTILSQACRRTLSILIVIIFPISILWVNIEHILLSLGQEQAIISVAKVYIIYSIPELIAQALLNPLRIFLRTQNINKPLTIAASFALIFHIAINIILAMVLNLGVRGVALAAASHTFIVILGLLVYLIFSRTALKPWDWQAVDSCNQGWWSLLSLMLPSLLSICLEWWWYEIMLIMCGLLSDPQASVSAMGILIQTTGLLYVFPNSLNQGLSTLVGQALGAEQPGRAQRTTIMGIIVAFVGGLLASAFAFAVRDAWGKLYTSESAVLALTKAALPILGLCELGNCPQTAACGILLGSARPKLGVCINFCAFYIIGLPVAALMAFELKIGFLGLWYGLAAAQASCVVMMIITLFCTDWKLQAQRAKELTQSSEEEASLLS</sequence>
<comment type="caution">
    <text evidence="1">The sequence shown here is derived from an EMBL/GenBank/DDBJ whole genome shotgun (WGS) entry which is preliminary data.</text>
</comment>
<accession>A0ACB8L250</accession>
<dbReference type="EMBL" id="CM039173">
    <property type="protein sequence ID" value="KAH9767486.1"/>
    <property type="molecule type" value="Genomic_DNA"/>
</dbReference>
<name>A0ACB8L250_CITSI</name>